<evidence type="ECO:0000313" key="8">
    <source>
        <dbReference type="EMBL" id="ELT98724.1"/>
    </source>
</evidence>
<keyword evidence="10" id="KW-1185">Reference proteome</keyword>
<evidence type="ECO:0000256" key="2">
    <source>
        <dbReference type="ARBA" id="ARBA00006289"/>
    </source>
</evidence>
<feature type="domain" description="NAA35-like TPR repeats" evidence="7">
    <location>
        <begin position="317"/>
        <end position="701"/>
    </location>
</feature>
<dbReference type="STRING" id="283909.R7TYA3"/>
<reference evidence="10" key="1">
    <citation type="submission" date="2012-12" db="EMBL/GenBank/DDBJ databases">
        <authorList>
            <person name="Hellsten U."/>
            <person name="Grimwood J."/>
            <person name="Chapman J.A."/>
            <person name="Shapiro H."/>
            <person name="Aerts A."/>
            <person name="Otillar R.P."/>
            <person name="Terry A.Y."/>
            <person name="Boore J.L."/>
            <person name="Simakov O."/>
            <person name="Marletaz F."/>
            <person name="Cho S.-J."/>
            <person name="Edsinger-Gonzales E."/>
            <person name="Havlak P."/>
            <person name="Kuo D.-H."/>
            <person name="Larsson T."/>
            <person name="Lv J."/>
            <person name="Arendt D."/>
            <person name="Savage R."/>
            <person name="Osoegawa K."/>
            <person name="de Jong P."/>
            <person name="Lindberg D.R."/>
            <person name="Seaver E.C."/>
            <person name="Weisblat D.A."/>
            <person name="Putnam N.H."/>
            <person name="Grigoriev I.V."/>
            <person name="Rokhsar D.S."/>
        </authorList>
    </citation>
    <scope>NUCLEOTIDE SEQUENCE</scope>
    <source>
        <strain evidence="10">I ESC-2004</strain>
    </source>
</reference>
<dbReference type="HOGENOM" id="CLU_011757_1_1_1"/>
<dbReference type="EMBL" id="AMQN01010333">
    <property type="status" value="NOT_ANNOTATED_CDS"/>
    <property type="molecule type" value="Genomic_DNA"/>
</dbReference>
<dbReference type="EMBL" id="KB307587">
    <property type="protein sequence ID" value="ELT98724.1"/>
    <property type="molecule type" value="Genomic_DNA"/>
</dbReference>
<evidence type="ECO:0000256" key="3">
    <source>
        <dbReference type="ARBA" id="ARBA00022490"/>
    </source>
</evidence>
<feature type="region of interest" description="Disordered" evidence="5">
    <location>
        <begin position="532"/>
        <end position="552"/>
    </location>
</feature>
<dbReference type="OrthoDB" id="269405at2759"/>
<dbReference type="FunCoup" id="R7TYA3">
    <property type="interactions" value="1556"/>
</dbReference>
<dbReference type="InterPro" id="IPR057983">
    <property type="entry name" value="NAA35-like_N"/>
</dbReference>
<organism evidence="8">
    <name type="scientific">Capitella teleta</name>
    <name type="common">Polychaete worm</name>
    <dbReference type="NCBI Taxonomy" id="283909"/>
    <lineage>
        <taxon>Eukaryota</taxon>
        <taxon>Metazoa</taxon>
        <taxon>Spiralia</taxon>
        <taxon>Lophotrochozoa</taxon>
        <taxon>Annelida</taxon>
        <taxon>Polychaeta</taxon>
        <taxon>Sedentaria</taxon>
        <taxon>Scolecida</taxon>
        <taxon>Capitellidae</taxon>
        <taxon>Capitella</taxon>
    </lineage>
</organism>
<reference evidence="9" key="3">
    <citation type="submission" date="2015-06" db="UniProtKB">
        <authorList>
            <consortium name="EnsemblMetazoa"/>
        </authorList>
    </citation>
    <scope>IDENTIFICATION</scope>
</reference>
<dbReference type="Proteomes" id="UP000014760">
    <property type="component" value="Unassembled WGS sequence"/>
</dbReference>
<dbReference type="OMA" id="QMEWIVQ"/>
<protein>
    <recommendedName>
        <fullName evidence="4">Protein MAK10 homolog</fullName>
    </recommendedName>
</protein>
<gene>
    <name evidence="8" type="ORF">CAPTEDRAFT_112621</name>
</gene>
<dbReference type="Pfam" id="PF25789">
    <property type="entry name" value="TPR_NAA35"/>
    <property type="match status" value="1"/>
</dbReference>
<reference evidence="8 10" key="2">
    <citation type="journal article" date="2013" name="Nature">
        <title>Insights into bilaterian evolution from three spiralian genomes.</title>
        <authorList>
            <person name="Simakov O."/>
            <person name="Marletaz F."/>
            <person name="Cho S.J."/>
            <person name="Edsinger-Gonzales E."/>
            <person name="Havlak P."/>
            <person name="Hellsten U."/>
            <person name="Kuo D.H."/>
            <person name="Larsson T."/>
            <person name="Lv J."/>
            <person name="Arendt D."/>
            <person name="Savage R."/>
            <person name="Osoegawa K."/>
            <person name="de Jong P."/>
            <person name="Grimwood J."/>
            <person name="Chapman J.A."/>
            <person name="Shapiro H."/>
            <person name="Aerts A."/>
            <person name="Otillar R.P."/>
            <person name="Terry A.Y."/>
            <person name="Boore J.L."/>
            <person name="Grigoriev I.V."/>
            <person name="Lindberg D.R."/>
            <person name="Seaver E.C."/>
            <person name="Weisblat D.A."/>
            <person name="Putnam N.H."/>
            <person name="Rokhsar D.S."/>
        </authorList>
    </citation>
    <scope>NUCLEOTIDE SEQUENCE</scope>
    <source>
        <strain evidence="8 10">I ESC-2004</strain>
    </source>
</reference>
<feature type="domain" description="NAA35-like N-terminal" evidence="6">
    <location>
        <begin position="121"/>
        <end position="167"/>
    </location>
</feature>
<feature type="compositionally biased region" description="Basic residues" evidence="5">
    <location>
        <begin position="533"/>
        <end position="550"/>
    </location>
</feature>
<dbReference type="EnsemblMetazoa" id="CapteT112621">
    <property type="protein sequence ID" value="CapteP112621"/>
    <property type="gene ID" value="CapteG112621"/>
</dbReference>
<evidence type="ECO:0000256" key="4">
    <source>
        <dbReference type="ARBA" id="ARBA00030494"/>
    </source>
</evidence>
<proteinExistence type="inferred from homology"/>
<evidence type="ECO:0000313" key="10">
    <source>
        <dbReference type="Proteomes" id="UP000014760"/>
    </source>
</evidence>
<evidence type="ECO:0000256" key="1">
    <source>
        <dbReference type="ARBA" id="ARBA00004496"/>
    </source>
</evidence>
<dbReference type="PANTHER" id="PTHR21373">
    <property type="entry name" value="GLUCOSE REPRESSIBLE PROTEIN MAK10"/>
    <property type="match status" value="1"/>
</dbReference>
<keyword evidence="3" id="KW-0963">Cytoplasm</keyword>
<sequence length="704" mass="80773">MASYNWVDITTEFMEKSSELKLGELLHDPEFGLFEAMSAIEMMDPKMDAGMLCNQAKKKFLNLKHGIETGFVKIKDLSYPELLGIIDDTYACLVTWLEGHSLAQTVFTNLYLHDPHLIEERSLRAFCISMLKIVDIIRDRINKASVFEEEDFQSLTYGFALATEITDSRASGMLKEVEDDLLRTIKNTRTKQNEDSDPVKEKEHVYATALHSRIKFTKLLFSALIALSKEKCQGIGDANQSLKQMLELLQGMKETWSLGVQNEDQDGRTRDYPTILGFEPLINQRLLPPTFPRYTKIKSREETMWYLNGLINRLKAVCTVTQVSGLHQTMEFFDEFSKPSPCVLSRSILQLLYVPTNRRILGTHSMVDVLKEAIRGFIVPPALMPRSAIANNAPAKEYVDAFLAHCVRPVFNLLQTVGHNRARQRGKWAHLLEELGTLQDEADKVDAYLHSVLVKMEPGKQHLACFGTWVLYHTLQVMLNFTLSGFELELYAVHEYHYVYWYLFEFLYNWLISTLSRAGTLLWEQETAEQCHQKTKSGKKGKKNKRRTRPHSRELTLAQAAQSMCGAYHKAVTGLMLSGKLQQPQFEYDSEEVRYNHRFAPFGCLVTPPPVQYPQFKEMTDLSLYNPPLQPEDLYSTAAKCFQQARIHYEGLTNPNNEVQILIKVCKTNFVVMKLLIGGHRKESKDPPEFDFSSHKIFPIIKIP</sequence>
<feature type="domain" description="NAA35-like N-terminal" evidence="6">
    <location>
        <begin position="23"/>
        <end position="119"/>
    </location>
</feature>
<name>R7TYA3_CAPTE</name>
<dbReference type="InterPro" id="IPR057982">
    <property type="entry name" value="TPR_NAA35"/>
</dbReference>
<dbReference type="Pfam" id="PF04112">
    <property type="entry name" value="Mak10"/>
    <property type="match status" value="2"/>
</dbReference>
<dbReference type="GO" id="GO:0031417">
    <property type="term" value="C:NatC complex"/>
    <property type="evidence" value="ECO:0007669"/>
    <property type="project" value="InterPro"/>
</dbReference>
<accession>R7TYA3</accession>
<dbReference type="InterPro" id="IPR007244">
    <property type="entry name" value="Naa35_N"/>
</dbReference>
<evidence type="ECO:0000313" key="9">
    <source>
        <dbReference type="EnsemblMetazoa" id="CapteP112621"/>
    </source>
</evidence>
<evidence type="ECO:0000256" key="5">
    <source>
        <dbReference type="SAM" id="MobiDB-lite"/>
    </source>
</evidence>
<dbReference type="PANTHER" id="PTHR21373:SF0">
    <property type="entry name" value="N-ALPHA-ACETYLTRANSFERASE 35, NATC AUXILIARY SUBUNIT"/>
    <property type="match status" value="1"/>
</dbReference>
<dbReference type="AlphaFoldDB" id="R7TYA3"/>
<comment type="subcellular location">
    <subcellularLocation>
        <location evidence="1">Cytoplasm</location>
    </subcellularLocation>
</comment>
<comment type="similarity">
    <text evidence="2">Belongs to the MAK10 family.</text>
</comment>
<evidence type="ECO:0000259" key="6">
    <source>
        <dbReference type="Pfam" id="PF04112"/>
    </source>
</evidence>
<evidence type="ECO:0000259" key="7">
    <source>
        <dbReference type="Pfam" id="PF25789"/>
    </source>
</evidence>